<dbReference type="InterPro" id="IPR016163">
    <property type="entry name" value="Ald_DH_C"/>
</dbReference>
<comment type="similarity">
    <text evidence="3">Belongs to the aldehyde dehydrogenase family.</text>
</comment>
<keyword evidence="1 3" id="KW-0560">Oxidoreductase</keyword>
<organism evidence="6 7">
    <name type="scientific">Pseudonocardia acidicola</name>
    <dbReference type="NCBI Taxonomy" id="2724939"/>
    <lineage>
        <taxon>Bacteria</taxon>
        <taxon>Bacillati</taxon>
        <taxon>Actinomycetota</taxon>
        <taxon>Actinomycetes</taxon>
        <taxon>Pseudonocardiales</taxon>
        <taxon>Pseudonocardiaceae</taxon>
        <taxon>Pseudonocardia</taxon>
    </lineage>
</organism>
<evidence type="ECO:0000313" key="6">
    <source>
        <dbReference type="EMBL" id="NMH96516.1"/>
    </source>
</evidence>
<dbReference type="InterPro" id="IPR029510">
    <property type="entry name" value="Ald_DH_CS_GLU"/>
</dbReference>
<dbReference type="InterPro" id="IPR016162">
    <property type="entry name" value="Ald_DH_N"/>
</dbReference>
<dbReference type="PANTHER" id="PTHR11699">
    <property type="entry name" value="ALDEHYDE DEHYDROGENASE-RELATED"/>
    <property type="match status" value="1"/>
</dbReference>
<dbReference type="PROSITE" id="PS00070">
    <property type="entry name" value="ALDEHYDE_DEHYDR_CYS"/>
    <property type="match status" value="1"/>
</dbReference>
<dbReference type="InterPro" id="IPR016161">
    <property type="entry name" value="Ald_DH/histidinol_DH"/>
</dbReference>
<dbReference type="EMBL" id="JAAXLA010000005">
    <property type="protein sequence ID" value="NMH96516.1"/>
    <property type="molecule type" value="Genomic_DNA"/>
</dbReference>
<dbReference type="CDD" id="cd07114">
    <property type="entry name" value="ALDH_DhaS"/>
    <property type="match status" value="1"/>
</dbReference>
<feature type="compositionally biased region" description="Low complexity" evidence="4">
    <location>
        <begin position="1"/>
        <end position="14"/>
    </location>
</feature>
<gene>
    <name evidence="6" type="ORF">HF526_04160</name>
</gene>
<dbReference type="Proteomes" id="UP000820669">
    <property type="component" value="Unassembled WGS sequence"/>
</dbReference>
<feature type="domain" description="Aldehyde dehydrogenase" evidence="5">
    <location>
        <begin position="33"/>
        <end position="491"/>
    </location>
</feature>
<proteinExistence type="inferred from homology"/>
<accession>A0ABX1S4J3</accession>
<feature type="region of interest" description="Disordered" evidence="4">
    <location>
        <begin position="1"/>
        <end position="22"/>
    </location>
</feature>
<evidence type="ECO:0000256" key="3">
    <source>
        <dbReference type="RuleBase" id="RU003345"/>
    </source>
</evidence>
<feature type="active site" evidence="2">
    <location>
        <position position="266"/>
    </location>
</feature>
<dbReference type="InterPro" id="IPR016160">
    <property type="entry name" value="Ald_DH_CS_CYS"/>
</dbReference>
<evidence type="ECO:0000256" key="4">
    <source>
        <dbReference type="SAM" id="MobiDB-lite"/>
    </source>
</evidence>
<dbReference type="Gene3D" id="3.40.605.10">
    <property type="entry name" value="Aldehyde Dehydrogenase, Chain A, domain 1"/>
    <property type="match status" value="1"/>
</dbReference>
<dbReference type="RefSeq" id="WP_169379907.1">
    <property type="nucleotide sequence ID" value="NZ_JAAXLA010000005.1"/>
</dbReference>
<dbReference type="PROSITE" id="PS00687">
    <property type="entry name" value="ALDEHYDE_DEHYDR_GLU"/>
    <property type="match status" value="1"/>
</dbReference>
<reference evidence="6 7" key="1">
    <citation type="submission" date="2020-04" db="EMBL/GenBank/DDBJ databases">
        <authorList>
            <person name="Klaysubun C."/>
            <person name="Duangmal K."/>
            <person name="Lipun K."/>
        </authorList>
    </citation>
    <scope>NUCLEOTIDE SEQUENCE [LARGE SCALE GENOMIC DNA]</scope>
    <source>
        <strain evidence="6 7">K10HN5</strain>
    </source>
</reference>
<comment type="caution">
    <text evidence="6">The sequence shown here is derived from an EMBL/GenBank/DDBJ whole genome shotgun (WGS) entry which is preliminary data.</text>
</comment>
<evidence type="ECO:0000313" key="7">
    <source>
        <dbReference type="Proteomes" id="UP000820669"/>
    </source>
</evidence>
<dbReference type="Pfam" id="PF00171">
    <property type="entry name" value="Aldedh"/>
    <property type="match status" value="1"/>
</dbReference>
<name>A0ABX1S4J3_9PSEU</name>
<sequence length="508" mass="53754">MSTAVSAAATDTAAGPLRRHDHYIGGEHVPPADGQYLPSVNPTTGKAWYETARGTAADVDRAVTAATRAFTDPSWRRVSQTRRGALLRRVGELIGENAEELAHTESTDNGKLLREMRAQLAALPEYFHYYGGLADKIHGETIPANSVEILNYTLREPVGVVGAITPWNSPLLLTTAKLAPALACGNTMVIKPSEYTSASMLALAPLFEEAGFPPGVVNVVTGYGPEAGAPLVDDPRVEKLSFTGSTATGSWISERAGRRLVRAGLELGGKSPQIIFADADVESAANGVIAGIFAAAGQTCIAGSRVLAHRSIYDELVARVVERAGTIRIGDPLDPATELGPLATPAQLAKVEEYVAAGRAEGGTVAYGGGRPDTGLGGFFHQPTVFTELGNDTRVCREEIFGPVVAVISFDDDAEAIRIANNTSYGLAAGIWTKDLSRAHRTAAALDAGTVWVNMYRAMSPMSPRSGFKTSGLGVEHGTEVVHEYTRLKSVWVNTSDEPAGDPFVMRS</sequence>
<dbReference type="Gene3D" id="3.40.309.10">
    <property type="entry name" value="Aldehyde Dehydrogenase, Chain A, domain 2"/>
    <property type="match status" value="1"/>
</dbReference>
<evidence type="ECO:0000259" key="5">
    <source>
        <dbReference type="Pfam" id="PF00171"/>
    </source>
</evidence>
<protein>
    <submittedName>
        <fullName evidence="6">Aldehyde dehydrogenase</fullName>
    </submittedName>
</protein>
<dbReference type="SUPFAM" id="SSF53720">
    <property type="entry name" value="ALDH-like"/>
    <property type="match status" value="1"/>
</dbReference>
<evidence type="ECO:0000256" key="2">
    <source>
        <dbReference type="PROSITE-ProRule" id="PRU10007"/>
    </source>
</evidence>
<evidence type="ECO:0000256" key="1">
    <source>
        <dbReference type="ARBA" id="ARBA00023002"/>
    </source>
</evidence>
<keyword evidence="7" id="KW-1185">Reference proteome</keyword>
<dbReference type="InterPro" id="IPR015590">
    <property type="entry name" value="Aldehyde_DH_dom"/>
</dbReference>